<accession>A0A4E0RAE2</accession>
<dbReference type="AlphaFoldDB" id="A0A4E0RAE2"/>
<proteinExistence type="predicted"/>
<dbReference type="EMBL" id="JXXN02001574">
    <property type="protein sequence ID" value="THD24483.1"/>
    <property type="molecule type" value="Genomic_DNA"/>
</dbReference>
<comment type="caution">
    <text evidence="1">The sequence shown here is derived from an EMBL/GenBank/DDBJ whole genome shotgun (WGS) entry which is preliminary data.</text>
</comment>
<evidence type="ECO:0000313" key="2">
    <source>
        <dbReference type="Proteomes" id="UP000230066"/>
    </source>
</evidence>
<dbReference type="Proteomes" id="UP000230066">
    <property type="component" value="Unassembled WGS sequence"/>
</dbReference>
<evidence type="ECO:0000313" key="1">
    <source>
        <dbReference type="EMBL" id="THD24483.1"/>
    </source>
</evidence>
<gene>
    <name evidence="1" type="ORF">D915_004843</name>
</gene>
<reference evidence="1" key="1">
    <citation type="submission" date="2019-03" db="EMBL/GenBank/DDBJ databases">
        <title>Improved annotation for the trematode Fasciola hepatica.</title>
        <authorList>
            <person name="Choi Y.-J."/>
            <person name="Martin J."/>
            <person name="Mitreva M."/>
        </authorList>
    </citation>
    <scope>NUCLEOTIDE SEQUENCE [LARGE SCALE GENOMIC DNA]</scope>
</reference>
<protein>
    <submittedName>
        <fullName evidence="1">Uncharacterized protein</fullName>
    </submittedName>
</protein>
<sequence>MTSNVELVKPDLQEITDDPSIDAFTQRPRTPNRSRRCSIFNQSTIRREDASSLFSHALPVPKGGYFPKDRYAYTIKGENLYGKSKNLQYIGEIWSRCPKLDRDGSRAGAYFPWPPDKAGDKILKHLHNESIASMQGIELRRRPPTNLPGPITMAFGRATPGYYALRYPNRETWTNSTVRHGRDPNFLYGLHERTFAHYDMCDERQKRYLDSLPETTEYQDRYLGHLPTGKQKVLYTRDCPQ</sequence>
<organism evidence="1 2">
    <name type="scientific">Fasciola hepatica</name>
    <name type="common">Liver fluke</name>
    <dbReference type="NCBI Taxonomy" id="6192"/>
    <lineage>
        <taxon>Eukaryota</taxon>
        <taxon>Metazoa</taxon>
        <taxon>Spiralia</taxon>
        <taxon>Lophotrochozoa</taxon>
        <taxon>Platyhelminthes</taxon>
        <taxon>Trematoda</taxon>
        <taxon>Digenea</taxon>
        <taxon>Plagiorchiida</taxon>
        <taxon>Echinostomata</taxon>
        <taxon>Echinostomatoidea</taxon>
        <taxon>Fasciolidae</taxon>
        <taxon>Fasciola</taxon>
    </lineage>
</organism>
<name>A0A4E0RAE2_FASHE</name>
<keyword evidence="2" id="KW-1185">Reference proteome</keyword>